<accession>A0A326U982</accession>
<dbReference type="Proteomes" id="UP000248806">
    <property type="component" value="Unassembled WGS sequence"/>
</dbReference>
<proteinExistence type="predicted"/>
<dbReference type="AlphaFoldDB" id="A0A326U982"/>
<evidence type="ECO:0000313" key="1">
    <source>
        <dbReference type="EMBL" id="PZW31206.1"/>
    </source>
</evidence>
<organism evidence="1 2">
    <name type="scientific">Thermosporothrix hazakensis</name>
    <dbReference type="NCBI Taxonomy" id="644383"/>
    <lineage>
        <taxon>Bacteria</taxon>
        <taxon>Bacillati</taxon>
        <taxon>Chloroflexota</taxon>
        <taxon>Ktedonobacteria</taxon>
        <taxon>Ktedonobacterales</taxon>
        <taxon>Thermosporotrichaceae</taxon>
        <taxon>Thermosporothrix</taxon>
    </lineage>
</organism>
<reference evidence="1 2" key="1">
    <citation type="submission" date="2018-06" db="EMBL/GenBank/DDBJ databases">
        <title>Genomic Encyclopedia of Archaeal and Bacterial Type Strains, Phase II (KMG-II): from individual species to whole genera.</title>
        <authorList>
            <person name="Goeker M."/>
        </authorList>
    </citation>
    <scope>NUCLEOTIDE SEQUENCE [LARGE SCALE GENOMIC DNA]</scope>
    <source>
        <strain evidence="1 2">ATCC BAA-1881</strain>
    </source>
</reference>
<name>A0A326U982_THEHA</name>
<evidence type="ECO:0000313" key="2">
    <source>
        <dbReference type="Proteomes" id="UP000248806"/>
    </source>
</evidence>
<gene>
    <name evidence="1" type="ORF">EI42_02303</name>
</gene>
<dbReference type="EMBL" id="QKUF01000006">
    <property type="protein sequence ID" value="PZW31206.1"/>
    <property type="molecule type" value="Genomic_DNA"/>
</dbReference>
<keyword evidence="2" id="KW-1185">Reference proteome</keyword>
<sequence>MGDKKGEEWCNPSLTFHFSREWIRIVITMASAHIQGRRLSSCAALPIPGVALSR</sequence>
<protein>
    <submittedName>
        <fullName evidence="1">Uncharacterized protein</fullName>
    </submittedName>
</protein>
<comment type="caution">
    <text evidence="1">The sequence shown here is derived from an EMBL/GenBank/DDBJ whole genome shotgun (WGS) entry which is preliminary data.</text>
</comment>